<dbReference type="Proteomes" id="UP000023152">
    <property type="component" value="Unassembled WGS sequence"/>
</dbReference>
<dbReference type="AlphaFoldDB" id="X6P0I1"/>
<organism evidence="2 3">
    <name type="scientific">Reticulomyxa filosa</name>
    <dbReference type="NCBI Taxonomy" id="46433"/>
    <lineage>
        <taxon>Eukaryota</taxon>
        <taxon>Sar</taxon>
        <taxon>Rhizaria</taxon>
        <taxon>Retaria</taxon>
        <taxon>Foraminifera</taxon>
        <taxon>Monothalamids</taxon>
        <taxon>Reticulomyxidae</taxon>
        <taxon>Reticulomyxa</taxon>
    </lineage>
</organism>
<reference evidence="2 3" key="1">
    <citation type="journal article" date="2013" name="Curr. Biol.">
        <title>The Genome of the Foraminiferan Reticulomyxa filosa.</title>
        <authorList>
            <person name="Glockner G."/>
            <person name="Hulsmann N."/>
            <person name="Schleicher M."/>
            <person name="Noegel A.A."/>
            <person name="Eichinger L."/>
            <person name="Gallinger C."/>
            <person name="Pawlowski J."/>
            <person name="Sierra R."/>
            <person name="Euteneuer U."/>
            <person name="Pillet L."/>
            <person name="Moustafa A."/>
            <person name="Platzer M."/>
            <person name="Groth M."/>
            <person name="Szafranski K."/>
            <person name="Schliwa M."/>
        </authorList>
    </citation>
    <scope>NUCLEOTIDE SEQUENCE [LARGE SCALE GENOMIC DNA]</scope>
</reference>
<dbReference type="EMBL" id="ASPP01004799">
    <property type="protein sequence ID" value="ETO31643.1"/>
    <property type="molecule type" value="Genomic_DNA"/>
</dbReference>
<proteinExistence type="predicted"/>
<feature type="transmembrane region" description="Helical" evidence="1">
    <location>
        <begin position="45"/>
        <end position="67"/>
    </location>
</feature>
<evidence type="ECO:0000256" key="1">
    <source>
        <dbReference type="SAM" id="Phobius"/>
    </source>
</evidence>
<keyword evidence="3" id="KW-1185">Reference proteome</keyword>
<evidence type="ECO:0000313" key="3">
    <source>
        <dbReference type="Proteomes" id="UP000023152"/>
    </source>
</evidence>
<keyword evidence="1" id="KW-1133">Transmembrane helix</keyword>
<evidence type="ECO:0000313" key="2">
    <source>
        <dbReference type="EMBL" id="ETO31643.1"/>
    </source>
</evidence>
<comment type="caution">
    <text evidence="2">The sequence shown here is derived from an EMBL/GenBank/DDBJ whole genome shotgun (WGS) entry which is preliminary data.</text>
</comment>
<feature type="transmembrane region" description="Helical" evidence="1">
    <location>
        <begin position="6"/>
        <end position="24"/>
    </location>
</feature>
<gene>
    <name evidence="2" type="ORF">RFI_05479</name>
</gene>
<sequence length="249" mass="28771">MWLDPVLVGLNIVSIVLLIILTLNSEAPLKRVIVNSGYITMLYQGWSWCVIFVVKLLLYQVFSYFYYTSRIPNILEYLFDRNKMAMMFPDATRIAEEEVDSIAWRMHQCMLFVVFSMGIKYILQLIVTNETTEALKQYQLKSKYSYIFDALTGEYVFQPGRVLDSLSGANGDAIELGDKLLSRNRADKFNAFEESIMRYQLETWKPWPSEVMEFTRLYQLFANVHVSGIQNIPSDTPSLIITNHALGHG</sequence>
<accession>X6P0I1</accession>
<name>X6P0I1_RETFI</name>
<keyword evidence="1" id="KW-0472">Membrane</keyword>
<keyword evidence="1" id="KW-0812">Transmembrane</keyword>
<protein>
    <submittedName>
        <fullName evidence="2">Uncharacterized protein</fullName>
    </submittedName>
</protein>